<proteinExistence type="predicted"/>
<sequence length="253" mass="28349">MLTINEPKKILAKFAIYLIMARSFLIIPMIGLHLLCDSKAMARFFKLVWPLALLIFVYAIYSLGQLNEFANVIGQSRDMLLTFVVFGFLSSIPARMGGEHLAYNTVRNGAVVIGFGKMAILTISAATGMPTGEIIEAVSKVWNIQLMTLGVQDSFLTRLQIPMDSVTPYILYVLMGQILISKKKKFLNNVCLIVLIISTLLTVLPFLLGRQRRGYRLEPAVQRQVIDQDLLCDSRLSHWLGALFIYSRRGFGG</sequence>
<evidence type="ECO:0000313" key="2">
    <source>
        <dbReference type="EMBL" id="WAT02534.1"/>
    </source>
</evidence>
<reference evidence="2" key="1">
    <citation type="submission" date="2022-12" db="EMBL/GenBank/DDBJ databases">
        <title>Complete genome sequence of an Australian strain of Rouxiella badensis DAR84756 and resolution of the R. badensis DSM100043 and R. chamberiensis DSM28324 genomes.</title>
        <authorList>
            <person name="Paul S."/>
            <person name="Anderson P.J."/>
            <person name="Maynard G."/>
            <person name="Dyall-Smith M."/>
            <person name="Kudinha T."/>
        </authorList>
    </citation>
    <scope>NUCLEOTIDE SEQUENCE</scope>
    <source>
        <strain evidence="2">DSM 28324</strain>
    </source>
</reference>
<accession>A0ABY7HT00</accession>
<evidence type="ECO:0000256" key="1">
    <source>
        <dbReference type="SAM" id="Phobius"/>
    </source>
</evidence>
<feature type="transmembrane region" description="Helical" evidence="1">
    <location>
        <begin position="14"/>
        <end position="35"/>
    </location>
</feature>
<dbReference type="EMBL" id="CP114058">
    <property type="protein sequence ID" value="WAT02534.1"/>
    <property type="molecule type" value="Genomic_DNA"/>
</dbReference>
<gene>
    <name evidence="2" type="ORF">O1V66_08195</name>
</gene>
<feature type="transmembrane region" description="Helical" evidence="1">
    <location>
        <begin position="47"/>
        <end position="67"/>
    </location>
</feature>
<evidence type="ECO:0000313" key="3">
    <source>
        <dbReference type="Proteomes" id="UP001164712"/>
    </source>
</evidence>
<organism evidence="2 3">
    <name type="scientific">Rouxiella chamberiensis</name>
    <dbReference type="NCBI Taxonomy" id="1513468"/>
    <lineage>
        <taxon>Bacteria</taxon>
        <taxon>Pseudomonadati</taxon>
        <taxon>Pseudomonadota</taxon>
        <taxon>Gammaproteobacteria</taxon>
        <taxon>Enterobacterales</taxon>
        <taxon>Yersiniaceae</taxon>
        <taxon>Rouxiella</taxon>
    </lineage>
</organism>
<keyword evidence="3" id="KW-1185">Reference proteome</keyword>
<feature type="transmembrane region" description="Helical" evidence="1">
    <location>
        <begin position="161"/>
        <end position="180"/>
    </location>
</feature>
<keyword evidence="1" id="KW-0472">Membrane</keyword>
<name>A0ABY7HT00_9GAMM</name>
<dbReference type="RefSeq" id="WP_269128253.1">
    <property type="nucleotide sequence ID" value="NZ_CP114058.1"/>
</dbReference>
<feature type="transmembrane region" description="Helical" evidence="1">
    <location>
        <begin position="79"/>
        <end position="98"/>
    </location>
</feature>
<keyword evidence="1" id="KW-1133">Transmembrane helix</keyword>
<feature type="transmembrane region" description="Helical" evidence="1">
    <location>
        <begin position="186"/>
        <end position="208"/>
    </location>
</feature>
<protein>
    <submittedName>
        <fullName evidence="2">Uncharacterized protein</fullName>
    </submittedName>
</protein>
<keyword evidence="1" id="KW-0812">Transmembrane</keyword>
<dbReference type="Proteomes" id="UP001164712">
    <property type="component" value="Chromosome"/>
</dbReference>